<keyword evidence="3 6" id="KW-1133">Transmembrane helix</keyword>
<reference evidence="10 11" key="1">
    <citation type="submission" date="2016-09" db="EMBL/GenBank/DDBJ databases">
        <title>Genomic Taxonomy of the Vibrionaceae.</title>
        <authorList>
            <person name="Gonzalez-Castillo A."/>
            <person name="Gomez-Gil B."/>
            <person name="Enciso-Ibarra K."/>
        </authorList>
    </citation>
    <scope>NUCLEOTIDE SEQUENCE [LARGE SCALE GENOMIC DNA]</scope>
    <source>
        <strain evidence="9 10">CAIM 1902</strain>
        <strain evidence="8 11">CAIM 703</strain>
    </source>
</reference>
<dbReference type="OrthoDB" id="146345at2"/>
<feature type="transmembrane region" description="Helical" evidence="6">
    <location>
        <begin position="403"/>
        <end position="425"/>
    </location>
</feature>
<keyword evidence="2 6" id="KW-0812">Transmembrane</keyword>
<dbReference type="Gene3D" id="1.20.1250.20">
    <property type="entry name" value="MFS general substrate transporter like domains"/>
    <property type="match status" value="2"/>
</dbReference>
<protein>
    <submittedName>
        <fullName evidence="8">Glucarate transporter</fullName>
    </submittedName>
</protein>
<dbReference type="GO" id="GO:0016020">
    <property type="term" value="C:membrane"/>
    <property type="evidence" value="ECO:0007669"/>
    <property type="project" value="UniProtKB-SubCell"/>
</dbReference>
<evidence type="ECO:0000313" key="10">
    <source>
        <dbReference type="Proteomes" id="UP000186039"/>
    </source>
</evidence>
<dbReference type="Proteomes" id="UP000186313">
    <property type="component" value="Unassembled WGS sequence"/>
</dbReference>
<evidence type="ECO:0000256" key="6">
    <source>
        <dbReference type="SAM" id="Phobius"/>
    </source>
</evidence>
<proteinExistence type="inferred from homology"/>
<feature type="transmembrane region" description="Helical" evidence="6">
    <location>
        <begin position="171"/>
        <end position="193"/>
    </location>
</feature>
<dbReference type="GO" id="GO:0022857">
    <property type="term" value="F:transmembrane transporter activity"/>
    <property type="evidence" value="ECO:0007669"/>
    <property type="project" value="InterPro"/>
</dbReference>
<evidence type="ECO:0000256" key="1">
    <source>
        <dbReference type="ARBA" id="ARBA00004141"/>
    </source>
</evidence>
<gene>
    <name evidence="9" type="ORF">BIY20_06935</name>
    <name evidence="8" type="ORF">BIY22_07005</name>
</gene>
<dbReference type="InterPro" id="IPR050382">
    <property type="entry name" value="MFS_Na/Anion_cotransporter"/>
</dbReference>
<dbReference type="STRING" id="1381081.BIY22_07005"/>
<dbReference type="PANTHER" id="PTHR11662">
    <property type="entry name" value="SOLUTE CARRIER FAMILY 17"/>
    <property type="match status" value="1"/>
</dbReference>
<dbReference type="SUPFAM" id="SSF103473">
    <property type="entry name" value="MFS general substrate transporter"/>
    <property type="match status" value="1"/>
</dbReference>
<dbReference type="CDD" id="cd17319">
    <property type="entry name" value="MFS_ExuT_GudP_like"/>
    <property type="match status" value="1"/>
</dbReference>
<dbReference type="EMBL" id="MJMH01000088">
    <property type="protein sequence ID" value="OLQ95282.1"/>
    <property type="molecule type" value="Genomic_DNA"/>
</dbReference>
<evidence type="ECO:0000256" key="5">
    <source>
        <dbReference type="ARBA" id="ARBA00038514"/>
    </source>
</evidence>
<sequence>MSNTAIMNNQKTTKKRFFIVLLLFISVVINYLDRANLSIAAPEMTKALGLTTQELGWIFSSWGWAYAAMQVPCGALVDKFKPKYLLAIFLGAWSIATLLLGFASTFFVILALRFIVGMLEAPSYPINNRVVTAWIPENERASSIAVYTSGQFIGLALLTPVLAWIMTHWGWQSVFFVTGGVGIVWAVVWYIAYDDPKDFKGISQSELELIQKNGAETDLGDVQQKEQGDFFKDLLFVLTRKKILGICLGQFALGNATIFFLTWFPTYLVEYHGMSFVKAGFMASLPFLCGCLGVLSSGFFSDFLLRKGCSLATSRKVPIISGLLLTSTIIGAEYFQHPAAVTIFMSIAFFATGLASITWSLVSSIAPKRLIGLTGGTFNFIGGLAAIITPVVIGYLAGDSGSFMAPLLYISSVSILGAMSYIFLVGKVERVEDYK</sequence>
<feature type="domain" description="Major facilitator superfamily (MFS) profile" evidence="7">
    <location>
        <begin position="19"/>
        <end position="429"/>
    </location>
</feature>
<accession>A0A1Q9HE42</accession>
<dbReference type="AlphaFoldDB" id="A0A1Q9HE42"/>
<comment type="subcellular location">
    <subcellularLocation>
        <location evidence="1">Membrane</location>
        <topology evidence="1">Multi-pass membrane protein</topology>
    </subcellularLocation>
</comment>
<name>A0A1Q9HE42_9VIBR</name>
<feature type="transmembrane region" description="Helical" evidence="6">
    <location>
        <begin position="284"/>
        <end position="305"/>
    </location>
</feature>
<feature type="transmembrane region" description="Helical" evidence="6">
    <location>
        <begin position="144"/>
        <end position="165"/>
    </location>
</feature>
<evidence type="ECO:0000313" key="9">
    <source>
        <dbReference type="EMBL" id="OLQ95282.1"/>
    </source>
</evidence>
<dbReference type="PANTHER" id="PTHR11662:SF333">
    <property type="entry name" value="D-GALACTONATE TRANSPORTER"/>
    <property type="match status" value="1"/>
</dbReference>
<feature type="transmembrane region" description="Helical" evidence="6">
    <location>
        <begin position="84"/>
        <end position="100"/>
    </location>
</feature>
<dbReference type="PIRSF" id="PIRSF002808">
    <property type="entry name" value="Hexose_phosphate_transp"/>
    <property type="match status" value="1"/>
</dbReference>
<evidence type="ECO:0000259" key="7">
    <source>
        <dbReference type="PROSITE" id="PS50850"/>
    </source>
</evidence>
<dbReference type="InterPro" id="IPR020846">
    <property type="entry name" value="MFS_dom"/>
</dbReference>
<dbReference type="InterPro" id="IPR000849">
    <property type="entry name" value="Sugar_P_transporter"/>
</dbReference>
<evidence type="ECO:0000313" key="8">
    <source>
        <dbReference type="EMBL" id="OLQ87920.1"/>
    </source>
</evidence>
<keyword evidence="4 6" id="KW-0472">Membrane</keyword>
<dbReference type="Proteomes" id="UP000186039">
    <property type="component" value="Unassembled WGS sequence"/>
</dbReference>
<evidence type="ECO:0000313" key="11">
    <source>
        <dbReference type="Proteomes" id="UP000186313"/>
    </source>
</evidence>
<feature type="transmembrane region" description="Helical" evidence="6">
    <location>
        <begin position="378"/>
        <end position="397"/>
    </location>
</feature>
<feature type="transmembrane region" description="Helical" evidence="6">
    <location>
        <begin position="317"/>
        <end position="335"/>
    </location>
</feature>
<dbReference type="EMBL" id="MJMJ01000023">
    <property type="protein sequence ID" value="OLQ87920.1"/>
    <property type="molecule type" value="Genomic_DNA"/>
</dbReference>
<dbReference type="Pfam" id="PF07690">
    <property type="entry name" value="MFS_1"/>
    <property type="match status" value="1"/>
</dbReference>
<feature type="transmembrane region" description="Helical" evidence="6">
    <location>
        <begin position="341"/>
        <end position="366"/>
    </location>
</feature>
<keyword evidence="10" id="KW-1185">Reference proteome</keyword>
<dbReference type="InterPro" id="IPR036259">
    <property type="entry name" value="MFS_trans_sf"/>
</dbReference>
<dbReference type="PROSITE" id="PS50850">
    <property type="entry name" value="MFS"/>
    <property type="match status" value="1"/>
</dbReference>
<evidence type="ECO:0000256" key="2">
    <source>
        <dbReference type="ARBA" id="ARBA00022692"/>
    </source>
</evidence>
<organism evidence="8 11">
    <name type="scientific">Vibrio panuliri</name>
    <dbReference type="NCBI Taxonomy" id="1381081"/>
    <lineage>
        <taxon>Bacteria</taxon>
        <taxon>Pseudomonadati</taxon>
        <taxon>Pseudomonadota</taxon>
        <taxon>Gammaproteobacteria</taxon>
        <taxon>Vibrionales</taxon>
        <taxon>Vibrionaceae</taxon>
        <taxon>Vibrio</taxon>
    </lineage>
</organism>
<feature type="transmembrane region" description="Helical" evidence="6">
    <location>
        <begin position="243"/>
        <end position="264"/>
    </location>
</feature>
<evidence type="ECO:0000256" key="4">
    <source>
        <dbReference type="ARBA" id="ARBA00023136"/>
    </source>
</evidence>
<evidence type="ECO:0000256" key="3">
    <source>
        <dbReference type="ARBA" id="ARBA00022989"/>
    </source>
</evidence>
<dbReference type="InterPro" id="IPR011701">
    <property type="entry name" value="MFS"/>
</dbReference>
<comment type="caution">
    <text evidence="8">The sequence shown here is derived from an EMBL/GenBank/DDBJ whole genome shotgun (WGS) entry which is preliminary data.</text>
</comment>
<comment type="similarity">
    <text evidence="5">Belongs to the major facilitator superfamily. Phthalate permease family.</text>
</comment>